<dbReference type="GO" id="GO:0005634">
    <property type="term" value="C:nucleus"/>
    <property type="evidence" value="ECO:0007669"/>
    <property type="project" value="TreeGrafter"/>
</dbReference>
<dbReference type="GO" id="GO:0003677">
    <property type="term" value="F:DNA binding"/>
    <property type="evidence" value="ECO:0007669"/>
    <property type="project" value="TreeGrafter"/>
</dbReference>
<comment type="caution">
    <text evidence="5">The sequence shown here is derived from an EMBL/GenBank/DDBJ whole genome shotgun (WGS) entry which is preliminary data.</text>
</comment>
<sequence>METALQDILRSQRDVITKTEALQKQLREKSSAERKGAGDGDIKECTNKVSNLSLDGEGIALPPLKIASFNIQVFGEKKMSSDKIAETLIKILQRYDLILILEIRDSSETALDNLIEQCNRVNPDDPFTSVVSARLGRTSSKEQYGFMYRPSKIEVKATYQYDDGVDDGTDLFQREPFAVRFYSPTTELEDFAIIATHTDPDEAAKEVGALHTVYDATKAHWDLEDILIAGDFNADESYVSRDDWATIKLKHDKRFTWLIQDWTDTTTGQTDRAYDRFVVAGERLTRCVVPGKTKVFHFDQAYGLTHEEAGDVSDHYPIEMQLAGKVNRALQEQLNTSLSVTVKQKTPVERENDVRKIYRADQGPESAYFHSRVNYDESRMAEVVATRLNVDDVIKSLREFQLSFPNVVQDGTVHMVQAYLAGSSIFKPPSDRSHPYIYGLASNTALESDFGAVYSECTRGAFDVTVATSLQEPLLCSVTVSMRMS</sequence>
<dbReference type="GO" id="GO:0006308">
    <property type="term" value="P:DNA catabolic process"/>
    <property type="evidence" value="ECO:0007669"/>
    <property type="project" value="InterPro"/>
</dbReference>
<keyword evidence="2" id="KW-0540">Nuclease</keyword>
<dbReference type="PRINTS" id="PR00130">
    <property type="entry name" value="DNASEI"/>
</dbReference>
<evidence type="ECO:0000313" key="5">
    <source>
        <dbReference type="EMBL" id="GFS22509.1"/>
    </source>
</evidence>
<dbReference type="InterPro" id="IPR005135">
    <property type="entry name" value="Endo/exonuclease/phosphatase"/>
</dbReference>
<dbReference type="InterPro" id="IPR036691">
    <property type="entry name" value="Endo/exonu/phosph_ase_sf"/>
</dbReference>
<dbReference type="Proteomes" id="UP000762676">
    <property type="component" value="Unassembled WGS sequence"/>
</dbReference>
<evidence type="ECO:0000256" key="1">
    <source>
        <dbReference type="ARBA" id="ARBA00007359"/>
    </source>
</evidence>
<dbReference type="PANTHER" id="PTHR11371">
    <property type="entry name" value="DEOXYRIBONUCLEASE"/>
    <property type="match status" value="1"/>
</dbReference>
<dbReference type="AlphaFoldDB" id="A0AAV4JK85"/>
<reference evidence="5 6" key="1">
    <citation type="journal article" date="2021" name="Elife">
        <title>Chloroplast acquisition without the gene transfer in kleptoplastic sea slugs, Plakobranchus ocellatus.</title>
        <authorList>
            <person name="Maeda T."/>
            <person name="Takahashi S."/>
            <person name="Yoshida T."/>
            <person name="Shimamura S."/>
            <person name="Takaki Y."/>
            <person name="Nagai Y."/>
            <person name="Toyoda A."/>
            <person name="Suzuki Y."/>
            <person name="Arimoto A."/>
            <person name="Ishii H."/>
            <person name="Satoh N."/>
            <person name="Nishiyama T."/>
            <person name="Hasebe M."/>
            <person name="Maruyama T."/>
            <person name="Minagawa J."/>
            <person name="Obokata J."/>
            <person name="Shigenobu S."/>
        </authorList>
    </citation>
    <scope>NUCLEOTIDE SEQUENCE [LARGE SCALE GENOMIC DNA]</scope>
</reference>
<comment type="similarity">
    <text evidence="1">Belongs to the DNase I family.</text>
</comment>
<dbReference type="SMART" id="SM00476">
    <property type="entry name" value="DNaseIc"/>
    <property type="match status" value="1"/>
</dbReference>
<proteinExistence type="inferred from homology"/>
<evidence type="ECO:0000256" key="2">
    <source>
        <dbReference type="ARBA" id="ARBA00022722"/>
    </source>
</evidence>
<feature type="domain" description="Endonuclease/exonuclease/phosphatase" evidence="4">
    <location>
        <begin position="67"/>
        <end position="315"/>
    </location>
</feature>
<dbReference type="SUPFAM" id="SSF56219">
    <property type="entry name" value="DNase I-like"/>
    <property type="match status" value="1"/>
</dbReference>
<dbReference type="GO" id="GO:0004530">
    <property type="term" value="F:deoxyribonuclease I activity"/>
    <property type="evidence" value="ECO:0007669"/>
    <property type="project" value="TreeGrafter"/>
</dbReference>
<organism evidence="5 6">
    <name type="scientific">Elysia marginata</name>
    <dbReference type="NCBI Taxonomy" id="1093978"/>
    <lineage>
        <taxon>Eukaryota</taxon>
        <taxon>Metazoa</taxon>
        <taxon>Spiralia</taxon>
        <taxon>Lophotrochozoa</taxon>
        <taxon>Mollusca</taxon>
        <taxon>Gastropoda</taxon>
        <taxon>Heterobranchia</taxon>
        <taxon>Euthyneura</taxon>
        <taxon>Panpulmonata</taxon>
        <taxon>Sacoglossa</taxon>
        <taxon>Placobranchoidea</taxon>
        <taxon>Plakobranchidae</taxon>
        <taxon>Elysia</taxon>
    </lineage>
</organism>
<dbReference type="Pfam" id="PF03372">
    <property type="entry name" value="Exo_endo_phos"/>
    <property type="match status" value="1"/>
</dbReference>
<protein>
    <submittedName>
        <fullName evidence="5">Deoxyribonuclease-1-like</fullName>
    </submittedName>
</protein>
<name>A0AAV4JK85_9GAST</name>
<keyword evidence="6" id="KW-1185">Reference proteome</keyword>
<dbReference type="PANTHER" id="PTHR11371:SF33">
    <property type="entry name" value="ENDONUCLEASE_EXONUCLEASE_PHOSPHATASE DOMAIN-CONTAINING PROTEIN"/>
    <property type="match status" value="1"/>
</dbReference>
<keyword evidence="3" id="KW-0378">Hydrolase</keyword>
<accession>A0AAV4JK85</accession>
<dbReference type="CDD" id="cd10282">
    <property type="entry name" value="DNase1"/>
    <property type="match status" value="1"/>
</dbReference>
<evidence type="ECO:0000259" key="4">
    <source>
        <dbReference type="Pfam" id="PF03372"/>
    </source>
</evidence>
<dbReference type="Gene3D" id="3.60.10.10">
    <property type="entry name" value="Endonuclease/exonuclease/phosphatase"/>
    <property type="match status" value="1"/>
</dbReference>
<dbReference type="InterPro" id="IPR016202">
    <property type="entry name" value="DNase_I"/>
</dbReference>
<gene>
    <name evidence="5" type="ORF">ElyMa_003366000</name>
</gene>
<dbReference type="EMBL" id="BMAT01006932">
    <property type="protein sequence ID" value="GFS22509.1"/>
    <property type="molecule type" value="Genomic_DNA"/>
</dbReference>
<evidence type="ECO:0000256" key="3">
    <source>
        <dbReference type="ARBA" id="ARBA00022801"/>
    </source>
</evidence>
<evidence type="ECO:0000313" key="6">
    <source>
        <dbReference type="Proteomes" id="UP000762676"/>
    </source>
</evidence>